<accession>A0A4V6IBP5</accession>
<name>A0A4V6IBP5_9NOCA</name>
<keyword evidence="1" id="KW-0812">Transmembrane</keyword>
<feature type="transmembrane region" description="Helical" evidence="1">
    <location>
        <begin position="63"/>
        <end position="82"/>
    </location>
</feature>
<dbReference type="Proteomes" id="UP000290439">
    <property type="component" value="Chromosome"/>
</dbReference>
<protein>
    <submittedName>
        <fullName evidence="2">Uncharacterized protein</fullName>
    </submittedName>
</protein>
<dbReference type="RefSeq" id="WP_130915733.1">
    <property type="nucleotide sequence ID" value="NZ_JADLPI010000004.1"/>
</dbReference>
<keyword evidence="1" id="KW-0472">Membrane</keyword>
<keyword evidence="1" id="KW-1133">Transmembrane helix</keyword>
<feature type="transmembrane region" description="Helical" evidence="1">
    <location>
        <begin position="88"/>
        <end position="111"/>
    </location>
</feature>
<feature type="transmembrane region" description="Helical" evidence="1">
    <location>
        <begin position="33"/>
        <end position="56"/>
    </location>
</feature>
<proteinExistence type="predicted"/>
<evidence type="ECO:0000313" key="2">
    <source>
        <dbReference type="EMBL" id="VFA96633.1"/>
    </source>
</evidence>
<dbReference type="EMBL" id="LR215973">
    <property type="protein sequence ID" value="VFA96633.1"/>
    <property type="molecule type" value="Genomic_DNA"/>
</dbReference>
<evidence type="ECO:0000313" key="3">
    <source>
        <dbReference type="Proteomes" id="UP000290439"/>
    </source>
</evidence>
<reference evidence="2 3" key="1">
    <citation type="submission" date="2019-02" db="EMBL/GenBank/DDBJ databases">
        <authorList>
            <consortium name="Pathogen Informatics"/>
        </authorList>
    </citation>
    <scope>NUCLEOTIDE SEQUENCE [LARGE SCALE GENOMIC DNA]</scope>
    <source>
        <strain evidence="2 3">3012STDY6756504</strain>
    </source>
</reference>
<sequence>MPGKVRTALVMAWVAGAIGVAASVDMVVVTGDLIAIGVAILCFGIQMALGGCAFLFREGGEYLRIVLIVLSGALALQAMASGPGRPPGLLGLLTGVLICCLMVSQDARLWFGRARP</sequence>
<gene>
    <name evidence="2" type="ORF">NCTC10797_00387</name>
</gene>
<dbReference type="AlphaFoldDB" id="A0A4V6IBP5"/>
<organism evidence="2 3">
    <name type="scientific">Nocardia cyriacigeorgica</name>
    <dbReference type="NCBI Taxonomy" id="135487"/>
    <lineage>
        <taxon>Bacteria</taxon>
        <taxon>Bacillati</taxon>
        <taxon>Actinomycetota</taxon>
        <taxon>Actinomycetes</taxon>
        <taxon>Mycobacteriales</taxon>
        <taxon>Nocardiaceae</taxon>
        <taxon>Nocardia</taxon>
    </lineage>
</organism>
<evidence type="ECO:0000256" key="1">
    <source>
        <dbReference type="SAM" id="Phobius"/>
    </source>
</evidence>